<organism evidence="4 5">
    <name type="scientific">Marseilla massiliensis</name>
    <dbReference type="NCBI Taxonomy" id="1841864"/>
    <lineage>
        <taxon>Bacteria</taxon>
        <taxon>Pseudomonadati</taxon>
        <taxon>Bacteroidota</taxon>
        <taxon>Bacteroidia</taxon>
        <taxon>Bacteroidales</taxon>
        <taxon>Prevotellaceae</taxon>
        <taxon>Marseilla</taxon>
    </lineage>
</organism>
<accession>A0A938WQN0</accession>
<keyword evidence="2" id="KW-1133">Transmembrane helix</keyword>
<name>A0A938WQN0_9BACT</name>
<keyword evidence="5" id="KW-1185">Reference proteome</keyword>
<evidence type="ECO:0000256" key="2">
    <source>
        <dbReference type="SAM" id="Phobius"/>
    </source>
</evidence>
<feature type="transmembrane region" description="Helical" evidence="2">
    <location>
        <begin position="12"/>
        <end position="31"/>
    </location>
</feature>
<keyword evidence="2" id="KW-0812">Transmembrane</keyword>
<dbReference type="RefSeq" id="WP_205102720.1">
    <property type="nucleotide sequence ID" value="NZ_JACJJG010000001.1"/>
</dbReference>
<comment type="caution">
    <text evidence="4">The sequence shown here is derived from an EMBL/GenBank/DDBJ whole genome shotgun (WGS) entry which is preliminary data.</text>
</comment>
<protein>
    <submittedName>
        <fullName evidence="4">Conjugative transposon protein TraM</fullName>
    </submittedName>
</protein>
<feature type="region of interest" description="Disordered" evidence="1">
    <location>
        <begin position="182"/>
        <end position="202"/>
    </location>
</feature>
<dbReference type="Pfam" id="PF12508">
    <property type="entry name" value="Transposon_TraM"/>
    <property type="match status" value="1"/>
</dbReference>
<keyword evidence="2" id="KW-0472">Membrane</keyword>
<feature type="domain" description="Conjugative transposon TraM C-terminal" evidence="3">
    <location>
        <begin position="254"/>
        <end position="405"/>
    </location>
</feature>
<dbReference type="EMBL" id="JACJJG010000001">
    <property type="protein sequence ID" value="MBM6672318.1"/>
    <property type="molecule type" value="Genomic_DNA"/>
</dbReference>
<dbReference type="InterPro" id="IPR055407">
    <property type="entry name" value="TraM_C"/>
</dbReference>
<reference evidence="4" key="1">
    <citation type="submission" date="2020-08" db="EMBL/GenBank/DDBJ databases">
        <authorList>
            <person name="Cejkova D."/>
            <person name="Kubasova T."/>
            <person name="Jahodarova E."/>
            <person name="Rychlik I."/>
        </authorList>
    </citation>
    <scope>NUCLEOTIDE SEQUENCE</scope>
    <source>
        <strain evidence="4">An824</strain>
    </source>
</reference>
<feature type="region of interest" description="Disordered" evidence="1">
    <location>
        <begin position="134"/>
        <end position="165"/>
    </location>
</feature>
<dbReference type="InterPro" id="IPR022187">
    <property type="entry name" value="Conjug_transposon_TraM"/>
</dbReference>
<sequence>MMTDRINFRQPKYVLPAILYPLLLVTGYLVFDIFDTEVAESPTSLQTTEYLNPELPEAQMRDDGIGGKYESMVKSYGRIQDYSAVENIERNNNETEKEDYDSRYSDEDLALLDSEAAARSEELERLREMQERLRQSAERGEAMVADTTGVQPLSEEERLARSEQRRKEALAELDKALAEARKQGQKGLQDVDSTDTENLAPTGSVAIGGKVEINENAVNELAENAENEQVVKKVKTSSEYFNTLAENEPDPRLIKAIIDEDIKAVEGSRVRLRLLDDVEIDGKVVTKGSYLYATMSGFGSQRVKGSIKSLLVEDELVKVNLSLYDTDGLEGLYVPGSSFRETTQDVASNALGSTMSINNGNTGNTFAQWGMQAIQNAYQRTSNALSKAVRKNKAKLKYGTFVYLVNGRDKRDNNR</sequence>
<evidence type="ECO:0000259" key="3">
    <source>
        <dbReference type="Pfam" id="PF12508"/>
    </source>
</evidence>
<evidence type="ECO:0000313" key="4">
    <source>
        <dbReference type="EMBL" id="MBM6672318.1"/>
    </source>
</evidence>
<evidence type="ECO:0000313" key="5">
    <source>
        <dbReference type="Proteomes" id="UP000706891"/>
    </source>
</evidence>
<proteinExistence type="predicted"/>
<dbReference type="AlphaFoldDB" id="A0A938WQN0"/>
<dbReference type="Proteomes" id="UP000706891">
    <property type="component" value="Unassembled WGS sequence"/>
</dbReference>
<evidence type="ECO:0000256" key="1">
    <source>
        <dbReference type="SAM" id="MobiDB-lite"/>
    </source>
</evidence>
<gene>
    <name evidence="4" type="primary">traM</name>
    <name evidence="4" type="ORF">H6A34_00205</name>
</gene>
<reference evidence="4" key="2">
    <citation type="journal article" date="2021" name="Sci. Rep.">
        <title>The distribution of antibiotic resistance genes in chicken gut microbiota commensals.</title>
        <authorList>
            <person name="Juricova H."/>
            <person name="Matiasovicova J."/>
            <person name="Kubasova T."/>
            <person name="Cejkova D."/>
            <person name="Rychlik I."/>
        </authorList>
    </citation>
    <scope>NUCLEOTIDE SEQUENCE</scope>
    <source>
        <strain evidence="4">An824</strain>
    </source>
</reference>
<dbReference type="NCBIfam" id="TIGR03779">
    <property type="entry name" value="Bac_Flav_CT_M"/>
    <property type="match status" value="1"/>
</dbReference>
<feature type="compositionally biased region" description="Basic and acidic residues" evidence="1">
    <location>
        <begin position="155"/>
        <end position="165"/>
    </location>
</feature>